<name>A0AAE4RFX1_MYCIT</name>
<dbReference type="EMBL" id="JAWLLD010000021">
    <property type="protein sequence ID" value="MDV7014253.1"/>
    <property type="molecule type" value="Genomic_DNA"/>
</dbReference>
<proteinExistence type="predicted"/>
<dbReference type="AlphaFoldDB" id="A0AAE4RFX1"/>
<comment type="caution">
    <text evidence="1">The sequence shown here is derived from an EMBL/GenBank/DDBJ whole genome shotgun (WGS) entry which is preliminary data.</text>
</comment>
<organism evidence="1 2">
    <name type="scientific">Mycobacterium intracellulare</name>
    <dbReference type="NCBI Taxonomy" id="1767"/>
    <lineage>
        <taxon>Bacteria</taxon>
        <taxon>Bacillati</taxon>
        <taxon>Actinomycetota</taxon>
        <taxon>Actinomycetes</taxon>
        <taxon>Mycobacteriales</taxon>
        <taxon>Mycobacteriaceae</taxon>
        <taxon>Mycobacterium</taxon>
        <taxon>Mycobacterium avium complex (MAC)</taxon>
    </lineage>
</organism>
<accession>A0AAE4RFX1</accession>
<protein>
    <submittedName>
        <fullName evidence="1">ASCH domain-containing protein</fullName>
    </submittedName>
</protein>
<reference evidence="1" key="1">
    <citation type="submission" date="2023-10" db="EMBL/GenBank/DDBJ databases">
        <title>Characterization and genome sequence of Mycobacterium intracellulare ABSURDO, a novel pathogenic isolate with three colony morphotypes that vary in growth and acid-fastness.</title>
        <authorList>
            <person name="Jude B.A."/>
            <person name="Robinson R.T."/>
        </authorList>
    </citation>
    <scope>NUCLEOTIDE SEQUENCE</scope>
    <source>
        <strain evidence="1">ABSURDO Component B</strain>
    </source>
</reference>
<gene>
    <name evidence="1" type="ORF">R4F53_18350</name>
</gene>
<evidence type="ECO:0000313" key="2">
    <source>
        <dbReference type="Proteomes" id="UP001187143"/>
    </source>
</evidence>
<dbReference type="SUPFAM" id="SSF88697">
    <property type="entry name" value="PUA domain-like"/>
    <property type="match status" value="1"/>
</dbReference>
<dbReference type="RefSeq" id="WP_317728693.1">
    <property type="nucleotide sequence ID" value="NZ_JAWLLC010000033.1"/>
</dbReference>
<dbReference type="Proteomes" id="UP001187143">
    <property type="component" value="Unassembled WGS sequence"/>
</dbReference>
<dbReference type="InterPro" id="IPR015947">
    <property type="entry name" value="PUA-like_sf"/>
</dbReference>
<evidence type="ECO:0000313" key="1">
    <source>
        <dbReference type="EMBL" id="MDV7014253.1"/>
    </source>
</evidence>
<dbReference type="CDD" id="cd06554">
    <property type="entry name" value="ASCH_ASC-1_like"/>
    <property type="match status" value="1"/>
</dbReference>
<dbReference type="Gene3D" id="2.30.130.30">
    <property type="entry name" value="Hypothetical protein"/>
    <property type="match status" value="1"/>
</dbReference>
<sequence length="151" mass="16717">MKALTVRQPWAWAIINAGKNVENRTRNIAGRYRGSLLIHASRTEDITAWGHPAIRDATKDPHLPRGLVYGVIIGVVDLVDVHNAYYDNGLPIQHTECDRDCEPWGEPGPGVHHLVLRNPRPLPTPIPCRGALGLWTPPADIVEQLRAVTHG</sequence>